<dbReference type="Pfam" id="PF01966">
    <property type="entry name" value="HD"/>
    <property type="match status" value="1"/>
</dbReference>
<feature type="domain" description="HD/PDEase" evidence="2">
    <location>
        <begin position="64"/>
        <end position="214"/>
    </location>
</feature>
<feature type="compositionally biased region" description="Acidic residues" evidence="1">
    <location>
        <begin position="562"/>
        <end position="571"/>
    </location>
</feature>
<dbReference type="Gene3D" id="3.30.70.2760">
    <property type="match status" value="1"/>
</dbReference>
<dbReference type="EMBL" id="NBII01000003">
    <property type="protein sequence ID" value="PAV20628.1"/>
    <property type="molecule type" value="Genomic_DNA"/>
</dbReference>
<dbReference type="GO" id="GO:0006203">
    <property type="term" value="P:dGTP catabolic process"/>
    <property type="evidence" value="ECO:0007669"/>
    <property type="project" value="TreeGrafter"/>
</dbReference>
<accession>A0A286UM21</accession>
<feature type="compositionally biased region" description="Basic and acidic residues" evidence="1">
    <location>
        <begin position="625"/>
        <end position="636"/>
    </location>
</feature>
<evidence type="ECO:0000256" key="1">
    <source>
        <dbReference type="SAM" id="MobiDB-lite"/>
    </source>
</evidence>
<dbReference type="Gene3D" id="1.10.3210.10">
    <property type="entry name" value="Hypothetical protein af1432"/>
    <property type="match status" value="1"/>
</dbReference>
<feature type="compositionally biased region" description="Basic and acidic residues" evidence="1">
    <location>
        <begin position="572"/>
        <end position="589"/>
    </location>
</feature>
<dbReference type="GO" id="GO:0005634">
    <property type="term" value="C:nucleus"/>
    <property type="evidence" value="ECO:0007669"/>
    <property type="project" value="TreeGrafter"/>
</dbReference>
<dbReference type="SMART" id="SM00471">
    <property type="entry name" value="HDc"/>
    <property type="match status" value="1"/>
</dbReference>
<sequence>MKIQMTHSQAYTKPAGVSTRTIKDPIHDFITFPTCIWEFIDTRQFQRLRAIKQLGVSYYVWAGASHNRFEHCIGVAHLAGLLVQRLQTYQPELGITERDVRCVQLAGLCHDLGHGPWSHVWDGLFIPSVLPGHPWTHEDASEMMFDDLIEKNGIQIDRDDVNFIKDLIKGVPQHSLHKNPPEKNFLFDIVANKRNGIDVDKFDYIARDVRAIGDHNNFSARRLIDSARVIDDQICFHIKDANSVYELCQLRFSNHKRIYSHKTARAIEYMLIDALKAAEPYMHIAKQIMDPGKYVFLTDNIMERVEMSDDPRLVESQKILDRIRTRELYKCVDWGTHPYDLLKLLRHEITPERIVESAQEWYKRNSENLASGTQQLLNVDISGLIPEHIVVDLSTLHHGMKERNPIDNVRFYGKLDLTKSFKAESGELSTLMPACFAELQLRIYTKDSRYYGIIQAGFRELLSEVLTPTPKLGASDNESSTTTDCLSTPKTRYSSLDSMPAPLSVSKTPSFVTQNKFTKVGVDYVPQSPTYSIRRQSAHSRSSSFPELLFRSDISKAGIEIEGGEGNEDSDDIPRASTPEKEFTLENHVEFSTPKKRSLKTLEPALDYSPCSPRTRGKRGQSTRTGEDGPVKRRRS</sequence>
<dbReference type="PANTHER" id="PTHR11373:SF4">
    <property type="entry name" value="DEOXYNUCLEOSIDE TRIPHOSPHATE TRIPHOSPHOHYDROLASE SAMHD1"/>
    <property type="match status" value="1"/>
</dbReference>
<dbReference type="Proteomes" id="UP000217199">
    <property type="component" value="Unassembled WGS sequence"/>
</dbReference>
<dbReference type="STRING" id="2282107.A0A286UM21"/>
<name>A0A286UM21_9AGAM</name>
<dbReference type="InterPro" id="IPR003607">
    <property type="entry name" value="HD/PDEase_dom"/>
</dbReference>
<comment type="caution">
    <text evidence="3">The sequence shown here is derived from an EMBL/GenBank/DDBJ whole genome shotgun (WGS) entry which is preliminary data.</text>
</comment>
<evidence type="ECO:0000259" key="2">
    <source>
        <dbReference type="SMART" id="SM00471"/>
    </source>
</evidence>
<feature type="compositionally biased region" description="Polar residues" evidence="1">
    <location>
        <begin position="476"/>
        <end position="493"/>
    </location>
</feature>
<proteinExistence type="predicted"/>
<reference evidence="3 4" key="1">
    <citation type="journal article" date="2017" name="Mol. Ecol.">
        <title>Comparative and population genomic landscape of Phellinus noxius: A hypervariable fungus causing root rot in trees.</title>
        <authorList>
            <person name="Chung C.L."/>
            <person name="Lee T.J."/>
            <person name="Akiba M."/>
            <person name="Lee H.H."/>
            <person name="Kuo T.H."/>
            <person name="Liu D."/>
            <person name="Ke H.M."/>
            <person name="Yokoi T."/>
            <person name="Roa M.B."/>
            <person name="Lu M.J."/>
            <person name="Chang Y.Y."/>
            <person name="Ann P.J."/>
            <person name="Tsai J.N."/>
            <person name="Chen C.Y."/>
            <person name="Tzean S.S."/>
            <person name="Ota Y."/>
            <person name="Hattori T."/>
            <person name="Sahashi N."/>
            <person name="Liou R.F."/>
            <person name="Kikuchi T."/>
            <person name="Tsai I.J."/>
        </authorList>
    </citation>
    <scope>NUCLEOTIDE SEQUENCE [LARGE SCALE GENOMIC DNA]</scope>
    <source>
        <strain evidence="3 4">FFPRI411160</strain>
    </source>
</reference>
<gene>
    <name evidence="3" type="ORF">PNOK_0325500</name>
</gene>
<evidence type="ECO:0000313" key="4">
    <source>
        <dbReference type="Proteomes" id="UP000217199"/>
    </source>
</evidence>
<organism evidence="3 4">
    <name type="scientific">Pyrrhoderma noxium</name>
    <dbReference type="NCBI Taxonomy" id="2282107"/>
    <lineage>
        <taxon>Eukaryota</taxon>
        <taxon>Fungi</taxon>
        <taxon>Dikarya</taxon>
        <taxon>Basidiomycota</taxon>
        <taxon>Agaricomycotina</taxon>
        <taxon>Agaricomycetes</taxon>
        <taxon>Hymenochaetales</taxon>
        <taxon>Hymenochaetaceae</taxon>
        <taxon>Pyrrhoderma</taxon>
    </lineage>
</organism>
<feature type="region of interest" description="Disordered" evidence="1">
    <location>
        <begin position="561"/>
        <end position="636"/>
    </location>
</feature>
<feature type="region of interest" description="Disordered" evidence="1">
    <location>
        <begin position="469"/>
        <end position="493"/>
    </location>
</feature>
<protein>
    <submittedName>
        <fullName evidence="3">HD-domain PDEase</fullName>
    </submittedName>
</protein>
<dbReference type="InParanoid" id="A0A286UM21"/>
<dbReference type="AlphaFoldDB" id="A0A286UM21"/>
<keyword evidence="4" id="KW-1185">Reference proteome</keyword>
<dbReference type="GO" id="GO:0008832">
    <property type="term" value="F:dGTPase activity"/>
    <property type="evidence" value="ECO:0007669"/>
    <property type="project" value="TreeGrafter"/>
</dbReference>
<evidence type="ECO:0000313" key="3">
    <source>
        <dbReference type="EMBL" id="PAV20628.1"/>
    </source>
</evidence>
<dbReference type="InterPro" id="IPR050135">
    <property type="entry name" value="dGTPase-like"/>
</dbReference>
<dbReference type="CDD" id="cd00077">
    <property type="entry name" value="HDc"/>
    <property type="match status" value="1"/>
</dbReference>
<dbReference type="OrthoDB" id="9991235at2759"/>
<dbReference type="InterPro" id="IPR006674">
    <property type="entry name" value="HD_domain"/>
</dbReference>
<dbReference type="PANTHER" id="PTHR11373">
    <property type="entry name" value="DEOXYNUCLEOSIDE TRIPHOSPHATE TRIPHOSPHOHYDROLASE"/>
    <property type="match status" value="1"/>
</dbReference>
<dbReference type="SUPFAM" id="SSF109604">
    <property type="entry name" value="HD-domain/PDEase-like"/>
    <property type="match status" value="1"/>
</dbReference>